<evidence type="ECO:0000313" key="2">
    <source>
        <dbReference type="EMBL" id="MFC7613512.1"/>
    </source>
</evidence>
<feature type="region of interest" description="Disordered" evidence="1">
    <location>
        <begin position="1"/>
        <end position="36"/>
    </location>
</feature>
<dbReference type="Proteomes" id="UP001596512">
    <property type="component" value="Unassembled WGS sequence"/>
</dbReference>
<dbReference type="EMBL" id="JBHTEY010000004">
    <property type="protein sequence ID" value="MFC7613512.1"/>
    <property type="molecule type" value="Genomic_DNA"/>
</dbReference>
<keyword evidence="3" id="KW-1185">Reference proteome</keyword>
<gene>
    <name evidence="2" type="ORF">ACFQV2_07735</name>
</gene>
<feature type="compositionally biased region" description="Basic and acidic residues" evidence="1">
    <location>
        <begin position="1"/>
        <end position="11"/>
    </location>
</feature>
<accession>A0ABW2TID6</accession>
<proteinExistence type="predicted"/>
<name>A0ABW2TID6_9PSEU</name>
<reference evidence="3" key="1">
    <citation type="journal article" date="2019" name="Int. J. Syst. Evol. Microbiol.">
        <title>The Global Catalogue of Microorganisms (GCM) 10K type strain sequencing project: providing services to taxonomists for standard genome sequencing and annotation.</title>
        <authorList>
            <consortium name="The Broad Institute Genomics Platform"/>
            <consortium name="The Broad Institute Genome Sequencing Center for Infectious Disease"/>
            <person name="Wu L."/>
            <person name="Ma J."/>
        </authorList>
    </citation>
    <scope>NUCLEOTIDE SEQUENCE [LARGE SCALE GENOMIC DNA]</scope>
    <source>
        <strain evidence="3">JCM 17695</strain>
    </source>
</reference>
<evidence type="ECO:0000256" key="1">
    <source>
        <dbReference type="SAM" id="MobiDB-lite"/>
    </source>
</evidence>
<protein>
    <submittedName>
        <fullName evidence="2">Uncharacterized protein</fullName>
    </submittedName>
</protein>
<comment type="caution">
    <text evidence="2">The sequence shown here is derived from an EMBL/GenBank/DDBJ whole genome shotgun (WGS) entry which is preliminary data.</text>
</comment>
<sequence>MPGGDHPDAAPRRPRVRQGAADLVDRARDDGLGGEIGAARLNTPVAAA</sequence>
<evidence type="ECO:0000313" key="3">
    <source>
        <dbReference type="Proteomes" id="UP001596512"/>
    </source>
</evidence>
<organism evidence="2 3">
    <name type="scientific">Actinokineospora soli</name>
    <dbReference type="NCBI Taxonomy" id="1048753"/>
    <lineage>
        <taxon>Bacteria</taxon>
        <taxon>Bacillati</taxon>
        <taxon>Actinomycetota</taxon>
        <taxon>Actinomycetes</taxon>
        <taxon>Pseudonocardiales</taxon>
        <taxon>Pseudonocardiaceae</taxon>
        <taxon>Actinokineospora</taxon>
    </lineage>
</organism>